<evidence type="ECO:0000259" key="4">
    <source>
        <dbReference type="PROSITE" id="PS51071"/>
    </source>
</evidence>
<sequence length="241" mass="26758">MNIMDLSQRYLLNATELRVLEYILNAMERGEQKINIRTVAQQSYVSTTVVVKLAKKLGYQGYSDMIYSLRRRTEEERSSAAAGIDLTSILETVDLPSMDAFADGILHCSDRCLFIVGLGFSTIASSYFMRRLATLGFLAYDGAPVDMMRGGRQPSLTIILSKSGETKDLVDVATHARAMGHKLYTITAHGDSTLAKMSDCVLTIRSGTPVAYNVPDFFIGRTIILFEYILSRLADRLGKDE</sequence>
<dbReference type="GO" id="GO:0003700">
    <property type="term" value="F:DNA-binding transcription factor activity"/>
    <property type="evidence" value="ECO:0007669"/>
    <property type="project" value="InterPro"/>
</dbReference>
<dbReference type="Pfam" id="PF01418">
    <property type="entry name" value="HTH_6"/>
    <property type="match status" value="1"/>
</dbReference>
<evidence type="ECO:0000256" key="3">
    <source>
        <dbReference type="ARBA" id="ARBA00023163"/>
    </source>
</evidence>
<feature type="domain" description="SIS" evidence="5">
    <location>
        <begin position="101"/>
        <end position="239"/>
    </location>
</feature>
<dbReference type="PROSITE" id="PS51071">
    <property type="entry name" value="HTH_RPIR"/>
    <property type="match status" value="1"/>
</dbReference>
<dbReference type="Gene3D" id="3.40.50.10490">
    <property type="entry name" value="Glucose-6-phosphate isomerase like protein, domain 1"/>
    <property type="match status" value="1"/>
</dbReference>
<gene>
    <name evidence="6" type="ORF">IAA17_04110</name>
</gene>
<dbReference type="GO" id="GO:0003677">
    <property type="term" value="F:DNA binding"/>
    <property type="evidence" value="ECO:0007669"/>
    <property type="project" value="UniProtKB-KW"/>
</dbReference>
<keyword evidence="2" id="KW-0238">DNA-binding</keyword>
<dbReference type="PROSITE" id="PS51464">
    <property type="entry name" value="SIS"/>
    <property type="match status" value="1"/>
</dbReference>
<dbReference type="GO" id="GO:1901135">
    <property type="term" value="P:carbohydrate derivative metabolic process"/>
    <property type="evidence" value="ECO:0007669"/>
    <property type="project" value="InterPro"/>
</dbReference>
<comment type="caution">
    <text evidence="6">The sequence shown here is derived from an EMBL/GenBank/DDBJ whole genome shotgun (WGS) entry which is preliminary data.</text>
</comment>
<accession>A0A9D2GFW1</accession>
<evidence type="ECO:0000313" key="7">
    <source>
        <dbReference type="Proteomes" id="UP000824101"/>
    </source>
</evidence>
<keyword evidence="3" id="KW-0804">Transcription</keyword>
<reference evidence="6" key="2">
    <citation type="submission" date="2021-04" db="EMBL/GenBank/DDBJ databases">
        <authorList>
            <person name="Gilroy R."/>
        </authorList>
    </citation>
    <scope>NUCLEOTIDE SEQUENCE</scope>
    <source>
        <strain evidence="6">ChiBcec1-1093</strain>
    </source>
</reference>
<dbReference type="InterPro" id="IPR047640">
    <property type="entry name" value="RpiR-like"/>
</dbReference>
<dbReference type="AlphaFoldDB" id="A0A9D2GFW1"/>
<dbReference type="InterPro" id="IPR001347">
    <property type="entry name" value="SIS_dom"/>
</dbReference>
<dbReference type="GO" id="GO:0097367">
    <property type="term" value="F:carbohydrate derivative binding"/>
    <property type="evidence" value="ECO:0007669"/>
    <property type="project" value="InterPro"/>
</dbReference>
<dbReference type="InterPro" id="IPR035472">
    <property type="entry name" value="RpiR-like_SIS"/>
</dbReference>
<organism evidence="6 7">
    <name type="scientific">Candidatus Lachnoclostridium stercorigallinarum</name>
    <dbReference type="NCBI Taxonomy" id="2838634"/>
    <lineage>
        <taxon>Bacteria</taxon>
        <taxon>Bacillati</taxon>
        <taxon>Bacillota</taxon>
        <taxon>Clostridia</taxon>
        <taxon>Lachnospirales</taxon>
        <taxon>Lachnospiraceae</taxon>
    </lineage>
</organism>
<dbReference type="Pfam" id="PF01380">
    <property type="entry name" value="SIS"/>
    <property type="match status" value="1"/>
</dbReference>
<keyword evidence="1" id="KW-0805">Transcription regulation</keyword>
<evidence type="ECO:0000256" key="2">
    <source>
        <dbReference type="ARBA" id="ARBA00023125"/>
    </source>
</evidence>
<dbReference type="InterPro" id="IPR000281">
    <property type="entry name" value="HTH_RpiR"/>
</dbReference>
<dbReference type="PANTHER" id="PTHR30514:SF21">
    <property type="entry name" value="RPIR-FAMILY TRANSCRIPTIONAL REGULATOR"/>
    <property type="match status" value="1"/>
</dbReference>
<dbReference type="InterPro" id="IPR009057">
    <property type="entry name" value="Homeodomain-like_sf"/>
</dbReference>
<dbReference type="EMBL" id="DXBC01000062">
    <property type="protein sequence ID" value="HIZ78949.1"/>
    <property type="molecule type" value="Genomic_DNA"/>
</dbReference>
<proteinExistence type="predicted"/>
<dbReference type="SUPFAM" id="SSF53697">
    <property type="entry name" value="SIS domain"/>
    <property type="match status" value="1"/>
</dbReference>
<dbReference type="InterPro" id="IPR036388">
    <property type="entry name" value="WH-like_DNA-bd_sf"/>
</dbReference>
<reference evidence="6" key="1">
    <citation type="journal article" date="2021" name="PeerJ">
        <title>Extensive microbial diversity within the chicken gut microbiome revealed by metagenomics and culture.</title>
        <authorList>
            <person name="Gilroy R."/>
            <person name="Ravi A."/>
            <person name="Getino M."/>
            <person name="Pursley I."/>
            <person name="Horton D.L."/>
            <person name="Alikhan N.F."/>
            <person name="Baker D."/>
            <person name="Gharbi K."/>
            <person name="Hall N."/>
            <person name="Watson M."/>
            <person name="Adriaenssens E.M."/>
            <person name="Foster-Nyarko E."/>
            <person name="Jarju S."/>
            <person name="Secka A."/>
            <person name="Antonio M."/>
            <person name="Oren A."/>
            <person name="Chaudhuri R.R."/>
            <person name="La Ragione R."/>
            <person name="Hildebrand F."/>
            <person name="Pallen M.J."/>
        </authorList>
    </citation>
    <scope>NUCLEOTIDE SEQUENCE</scope>
    <source>
        <strain evidence="6">ChiBcec1-1093</strain>
    </source>
</reference>
<name>A0A9D2GFW1_9FIRM</name>
<dbReference type="PANTHER" id="PTHR30514">
    <property type="entry name" value="GLUCOKINASE"/>
    <property type="match status" value="1"/>
</dbReference>
<protein>
    <submittedName>
        <fullName evidence="6">MurR/RpiR family transcriptional regulator</fullName>
    </submittedName>
</protein>
<evidence type="ECO:0000313" key="6">
    <source>
        <dbReference type="EMBL" id="HIZ78949.1"/>
    </source>
</evidence>
<dbReference type="Gene3D" id="1.10.10.10">
    <property type="entry name" value="Winged helix-like DNA-binding domain superfamily/Winged helix DNA-binding domain"/>
    <property type="match status" value="1"/>
</dbReference>
<evidence type="ECO:0000259" key="5">
    <source>
        <dbReference type="PROSITE" id="PS51464"/>
    </source>
</evidence>
<dbReference type="InterPro" id="IPR046348">
    <property type="entry name" value="SIS_dom_sf"/>
</dbReference>
<dbReference type="SUPFAM" id="SSF46689">
    <property type="entry name" value="Homeodomain-like"/>
    <property type="match status" value="1"/>
</dbReference>
<evidence type="ECO:0000256" key="1">
    <source>
        <dbReference type="ARBA" id="ARBA00023015"/>
    </source>
</evidence>
<feature type="domain" description="HTH rpiR-type" evidence="4">
    <location>
        <begin position="1"/>
        <end position="76"/>
    </location>
</feature>
<dbReference type="Proteomes" id="UP000824101">
    <property type="component" value="Unassembled WGS sequence"/>
</dbReference>
<dbReference type="CDD" id="cd05013">
    <property type="entry name" value="SIS_RpiR"/>
    <property type="match status" value="1"/>
</dbReference>